<dbReference type="SMART" id="SM00863">
    <property type="entry name" value="tRNA_SAD"/>
    <property type="match status" value="1"/>
</dbReference>
<evidence type="ECO:0000256" key="6">
    <source>
        <dbReference type="ARBA" id="ARBA00022741"/>
    </source>
</evidence>
<evidence type="ECO:0000256" key="12">
    <source>
        <dbReference type="ARBA" id="ARBA00049515"/>
    </source>
</evidence>
<dbReference type="PANTHER" id="PTHR11451">
    <property type="entry name" value="THREONINE-TRNA LIGASE"/>
    <property type="match status" value="1"/>
</dbReference>
<keyword evidence="9 13" id="KW-0694">RNA-binding</keyword>
<evidence type="ECO:0000256" key="2">
    <source>
        <dbReference type="ARBA" id="ARBA00022490"/>
    </source>
</evidence>
<dbReference type="InterPro" id="IPR004154">
    <property type="entry name" value="Anticodon-bd"/>
</dbReference>
<dbReference type="InterPro" id="IPR047246">
    <property type="entry name" value="ThrRS_anticodon"/>
</dbReference>
<dbReference type="GO" id="GO:0005737">
    <property type="term" value="C:cytoplasm"/>
    <property type="evidence" value="ECO:0007669"/>
    <property type="project" value="UniProtKB-SubCell"/>
</dbReference>
<dbReference type="Gene3D" id="3.10.20.30">
    <property type="match status" value="1"/>
</dbReference>
<keyword evidence="5 13" id="KW-0479">Metal-binding</keyword>
<evidence type="ECO:0000259" key="14">
    <source>
        <dbReference type="PROSITE" id="PS50862"/>
    </source>
</evidence>
<dbReference type="HAMAP" id="MF_00184">
    <property type="entry name" value="Thr_tRNA_synth"/>
    <property type="match status" value="1"/>
</dbReference>
<dbReference type="GO" id="GO:0004829">
    <property type="term" value="F:threonine-tRNA ligase activity"/>
    <property type="evidence" value="ECO:0007669"/>
    <property type="project" value="UniProtKB-UniRule"/>
</dbReference>
<dbReference type="PROSITE" id="PS51880">
    <property type="entry name" value="TGS"/>
    <property type="match status" value="1"/>
</dbReference>
<feature type="binding site" evidence="13">
    <location>
        <position position="335"/>
    </location>
    <ligand>
        <name>Zn(2+)</name>
        <dbReference type="ChEBI" id="CHEBI:29105"/>
        <note>catalytic</note>
    </ligand>
</feature>
<evidence type="ECO:0000256" key="4">
    <source>
        <dbReference type="ARBA" id="ARBA00022598"/>
    </source>
</evidence>
<dbReference type="SUPFAM" id="SSF55186">
    <property type="entry name" value="ThrRS/AlaRS common domain"/>
    <property type="match status" value="1"/>
</dbReference>
<evidence type="ECO:0000256" key="13">
    <source>
        <dbReference type="HAMAP-Rule" id="MF_00184"/>
    </source>
</evidence>
<evidence type="ECO:0000313" key="16">
    <source>
        <dbReference type="EMBL" id="SMP40793.1"/>
    </source>
</evidence>
<dbReference type="GO" id="GO:0140096">
    <property type="term" value="F:catalytic activity, acting on a protein"/>
    <property type="evidence" value="ECO:0007669"/>
    <property type="project" value="UniProtKB-ARBA"/>
</dbReference>
<gene>
    <name evidence="13" type="primary">thrS</name>
    <name evidence="16" type="ORF">SAMN06296020_101424</name>
</gene>
<evidence type="ECO:0000256" key="10">
    <source>
        <dbReference type="ARBA" id="ARBA00022917"/>
    </source>
</evidence>
<feature type="domain" description="TGS" evidence="15">
    <location>
        <begin position="1"/>
        <end position="63"/>
    </location>
</feature>
<evidence type="ECO:0000256" key="8">
    <source>
        <dbReference type="ARBA" id="ARBA00022840"/>
    </source>
</evidence>
<dbReference type="CDD" id="cd00771">
    <property type="entry name" value="ThrRS_core"/>
    <property type="match status" value="1"/>
</dbReference>
<dbReference type="GO" id="GO:0016740">
    <property type="term" value="F:transferase activity"/>
    <property type="evidence" value="ECO:0007669"/>
    <property type="project" value="UniProtKB-ARBA"/>
</dbReference>
<evidence type="ECO:0000313" key="17">
    <source>
        <dbReference type="Proteomes" id="UP001158066"/>
    </source>
</evidence>
<dbReference type="InterPro" id="IPR012676">
    <property type="entry name" value="TGS-like"/>
</dbReference>
<feature type="domain" description="Aminoacyl-transfer RNA synthetases class-II family profile" evidence="14">
    <location>
        <begin position="268"/>
        <end position="534"/>
    </location>
</feature>
<dbReference type="Gene3D" id="3.30.980.10">
    <property type="entry name" value="Threonyl-trna Synthetase, Chain A, domain 2"/>
    <property type="match status" value="1"/>
</dbReference>
<dbReference type="Pfam" id="PF02824">
    <property type="entry name" value="TGS"/>
    <property type="match status" value="1"/>
</dbReference>
<keyword evidence="3 13" id="KW-0820">tRNA-binding</keyword>
<keyword evidence="2 13" id="KW-0963">Cytoplasm</keyword>
<dbReference type="PROSITE" id="PS50862">
    <property type="entry name" value="AA_TRNA_LIGASE_II"/>
    <property type="match status" value="1"/>
</dbReference>
<dbReference type="AlphaFoldDB" id="A0AA46AHN8"/>
<comment type="similarity">
    <text evidence="1 13">Belongs to the class-II aminoacyl-tRNA synthetase family.</text>
</comment>
<dbReference type="InterPro" id="IPR036621">
    <property type="entry name" value="Anticodon-bd_dom_sf"/>
</dbReference>
<dbReference type="GO" id="GO:0046872">
    <property type="term" value="F:metal ion binding"/>
    <property type="evidence" value="ECO:0007669"/>
    <property type="project" value="UniProtKB-KW"/>
</dbReference>
<protein>
    <recommendedName>
        <fullName evidence="13">Threonine--tRNA ligase</fullName>
        <ecNumber evidence="13">6.1.1.3</ecNumber>
    </recommendedName>
    <alternativeName>
        <fullName evidence="13">Threonyl-tRNA synthetase</fullName>
        <shortName evidence="13">ThrRS</shortName>
    </alternativeName>
</protein>
<dbReference type="Pfam" id="PF03129">
    <property type="entry name" value="HGTP_anticodon"/>
    <property type="match status" value="1"/>
</dbReference>
<dbReference type="InterPro" id="IPR012675">
    <property type="entry name" value="Beta-grasp_dom_sf"/>
</dbReference>
<evidence type="ECO:0000256" key="11">
    <source>
        <dbReference type="ARBA" id="ARBA00023146"/>
    </source>
</evidence>
<dbReference type="CDD" id="cd01667">
    <property type="entry name" value="TGS_ThrRS"/>
    <property type="match status" value="1"/>
</dbReference>
<dbReference type="PRINTS" id="PR01047">
    <property type="entry name" value="TRNASYNTHTHR"/>
</dbReference>
<evidence type="ECO:0000256" key="9">
    <source>
        <dbReference type="ARBA" id="ARBA00022884"/>
    </source>
</evidence>
<dbReference type="SUPFAM" id="SSF55681">
    <property type="entry name" value="Class II aaRS and biotin synthetases"/>
    <property type="match status" value="1"/>
</dbReference>
<accession>A0AA46AHN8</accession>
<comment type="caution">
    <text evidence="13">Lacks conserved residue(s) required for the propagation of feature annotation.</text>
</comment>
<dbReference type="Gene3D" id="3.30.930.10">
    <property type="entry name" value="Bira Bifunctional Protein, Domain 2"/>
    <property type="match status" value="1"/>
</dbReference>
<feature type="binding site" evidence="13">
    <location>
        <position position="511"/>
    </location>
    <ligand>
        <name>Zn(2+)</name>
        <dbReference type="ChEBI" id="CHEBI:29105"/>
        <note>catalytic</note>
    </ligand>
</feature>
<dbReference type="GO" id="GO:0006435">
    <property type="term" value="P:threonyl-tRNA aminoacylation"/>
    <property type="evidence" value="ECO:0007669"/>
    <property type="project" value="UniProtKB-UniRule"/>
</dbReference>
<dbReference type="FunFam" id="3.30.980.10:FF:000005">
    <property type="entry name" value="Threonyl-tRNA synthetase, mitochondrial"/>
    <property type="match status" value="1"/>
</dbReference>
<evidence type="ECO:0000256" key="7">
    <source>
        <dbReference type="ARBA" id="ARBA00022833"/>
    </source>
</evidence>
<dbReference type="SUPFAM" id="SSF81271">
    <property type="entry name" value="TGS-like"/>
    <property type="match status" value="1"/>
</dbReference>
<comment type="catalytic activity">
    <reaction evidence="12 13">
        <text>tRNA(Thr) + L-threonine + ATP = L-threonyl-tRNA(Thr) + AMP + diphosphate + H(+)</text>
        <dbReference type="Rhea" id="RHEA:24624"/>
        <dbReference type="Rhea" id="RHEA-COMP:9670"/>
        <dbReference type="Rhea" id="RHEA-COMP:9704"/>
        <dbReference type="ChEBI" id="CHEBI:15378"/>
        <dbReference type="ChEBI" id="CHEBI:30616"/>
        <dbReference type="ChEBI" id="CHEBI:33019"/>
        <dbReference type="ChEBI" id="CHEBI:57926"/>
        <dbReference type="ChEBI" id="CHEBI:78442"/>
        <dbReference type="ChEBI" id="CHEBI:78534"/>
        <dbReference type="ChEBI" id="CHEBI:456215"/>
        <dbReference type="EC" id="6.1.1.3"/>
    </reaction>
</comment>
<comment type="caution">
    <text evidence="16">The sequence shown here is derived from an EMBL/GenBank/DDBJ whole genome shotgun (WGS) entry which is preliminary data.</text>
</comment>
<dbReference type="InterPro" id="IPR004095">
    <property type="entry name" value="TGS"/>
</dbReference>
<keyword evidence="11 13" id="KW-0030">Aminoacyl-tRNA synthetase</keyword>
<evidence type="ECO:0000256" key="3">
    <source>
        <dbReference type="ARBA" id="ARBA00022555"/>
    </source>
</evidence>
<dbReference type="SUPFAM" id="SSF52954">
    <property type="entry name" value="Class II aaRS ABD-related"/>
    <property type="match status" value="1"/>
</dbReference>
<dbReference type="FunFam" id="3.40.50.800:FF:000001">
    <property type="entry name" value="Threonine--tRNA ligase"/>
    <property type="match status" value="1"/>
</dbReference>
<dbReference type="GO" id="GO:0005524">
    <property type="term" value="F:ATP binding"/>
    <property type="evidence" value="ECO:0007669"/>
    <property type="project" value="UniProtKB-UniRule"/>
</dbReference>
<dbReference type="FunFam" id="3.10.20.30:FF:000005">
    <property type="entry name" value="Threonine--tRNA ligase"/>
    <property type="match status" value="1"/>
</dbReference>
<keyword evidence="10 13" id="KW-0648">Protein biosynthesis</keyword>
<evidence type="ECO:0000259" key="15">
    <source>
        <dbReference type="PROSITE" id="PS51880"/>
    </source>
</evidence>
<comment type="subcellular location">
    <subcellularLocation>
        <location evidence="13">Cytoplasm</location>
    </subcellularLocation>
</comment>
<dbReference type="GO" id="GO:0000049">
    <property type="term" value="F:tRNA binding"/>
    <property type="evidence" value="ECO:0007669"/>
    <property type="project" value="UniProtKB-KW"/>
</dbReference>
<keyword evidence="6 13" id="KW-0547">Nucleotide-binding</keyword>
<comment type="subunit">
    <text evidence="13">Homodimer.</text>
</comment>
<keyword evidence="17" id="KW-1185">Reference proteome</keyword>
<proteinExistence type="inferred from homology"/>
<keyword evidence="4 13" id="KW-0436">Ligase</keyword>
<dbReference type="EC" id="6.1.1.3" evidence="13"/>
<dbReference type="Pfam" id="PF07973">
    <property type="entry name" value="tRNA_SAD"/>
    <property type="match status" value="1"/>
</dbReference>
<dbReference type="InterPro" id="IPR002320">
    <property type="entry name" value="Thr-tRNA-ligase_IIa"/>
</dbReference>
<dbReference type="InterPro" id="IPR033728">
    <property type="entry name" value="ThrRS_core"/>
</dbReference>
<dbReference type="Gene3D" id="3.30.54.20">
    <property type="match status" value="1"/>
</dbReference>
<dbReference type="Pfam" id="PF00587">
    <property type="entry name" value="tRNA-synt_2b"/>
    <property type="match status" value="1"/>
</dbReference>
<organism evidence="16 17">
    <name type="scientific">Anoxynatronum buryatiense</name>
    <dbReference type="NCBI Taxonomy" id="489973"/>
    <lineage>
        <taxon>Bacteria</taxon>
        <taxon>Bacillati</taxon>
        <taxon>Bacillota</taxon>
        <taxon>Clostridia</taxon>
        <taxon>Eubacteriales</taxon>
        <taxon>Clostridiaceae</taxon>
        <taxon>Anoxynatronum</taxon>
    </lineage>
</organism>
<keyword evidence="8 13" id="KW-0067">ATP-binding</keyword>
<dbReference type="NCBIfam" id="TIGR00418">
    <property type="entry name" value="thrS"/>
    <property type="match status" value="1"/>
</dbReference>
<dbReference type="FunFam" id="3.30.54.20:FF:000002">
    <property type="entry name" value="Threonine--tRNA ligase"/>
    <property type="match status" value="1"/>
</dbReference>
<dbReference type="Gene3D" id="3.40.50.800">
    <property type="entry name" value="Anticodon-binding domain"/>
    <property type="match status" value="1"/>
</dbReference>
<dbReference type="CDD" id="cd00860">
    <property type="entry name" value="ThrRS_anticodon"/>
    <property type="match status" value="1"/>
</dbReference>
<sequence>MSMIKVTLKDGTVREYPKGVTVQQVAEDISPGLARAAIGGEINGEPVDYVTALESDVELSLVKFEDEAGKVFLRHTGSHILAQAVKRLHPEAKLAIGPAIKDGFYYDIDTDHSFTPEDLEIIEAEMKKIIKEDHKVSRFELPRDEAIDFVKKHGEDYKVELIEDLPEDAPISFYQQGEFVDLCAGPHAPSTGRVKAVKLMSVAGAYWRGSEKNKMLQRIYGTAFDKKTDLQDYLDKMEEAKKRDHRKIGKEMDLFSIQEEGPGFPFFHPKGMVIRNELENFWRYEHVKRGYDEIKTPIILNEDLWHQSGHWDHYQENMYFTQIDEGNYAVKPMNCPGSILVFKRKMYSYRDLPLRMGELGLVHRHEMSGVLHGLMRVRCFTQDDAHIFMLPEQIKDEIIGVIDFVDYVYKMFGYKYHVELSTRPEDSMGTQEEWDLATEALREALDARGLAYKINEGDGAFYGPKIDFHLEDCIGRTWQCGTIQLDFQMPQRFDINYVGADGEKHRPIMIHRVIFGSIERFIGILIEHFAGKFPLWLAPVQARILPISERHYDAAKVLKQQLAQAGIRVELDDRNEKIGYKIREAQLQKVPYMMIMGDREVEENKVNLRSRDRGELGAVDVDELMASLIKEIQEKQLPQEA</sequence>
<dbReference type="Proteomes" id="UP001158066">
    <property type="component" value="Unassembled WGS sequence"/>
</dbReference>
<dbReference type="EMBL" id="FXUF01000001">
    <property type="protein sequence ID" value="SMP40793.1"/>
    <property type="molecule type" value="Genomic_DNA"/>
</dbReference>
<dbReference type="InterPro" id="IPR018163">
    <property type="entry name" value="Thr/Ala-tRNA-synth_IIc_edit"/>
</dbReference>
<comment type="cofactor">
    <cofactor evidence="13">
        <name>Zn(2+)</name>
        <dbReference type="ChEBI" id="CHEBI:29105"/>
    </cofactor>
    <text evidence="13">Binds 1 zinc ion per subunit.</text>
</comment>
<evidence type="ECO:0000256" key="5">
    <source>
        <dbReference type="ARBA" id="ARBA00022723"/>
    </source>
</evidence>
<dbReference type="InterPro" id="IPR006195">
    <property type="entry name" value="aa-tRNA-synth_II"/>
</dbReference>
<keyword evidence="7 13" id="KW-0862">Zinc</keyword>
<dbReference type="InterPro" id="IPR002314">
    <property type="entry name" value="aa-tRNA-synt_IIb"/>
</dbReference>
<dbReference type="FunFam" id="3.30.930.10:FF:000002">
    <property type="entry name" value="Threonine--tRNA ligase"/>
    <property type="match status" value="1"/>
</dbReference>
<dbReference type="InterPro" id="IPR012947">
    <property type="entry name" value="tRNA_SAD"/>
</dbReference>
<feature type="binding site" evidence="13">
    <location>
        <position position="386"/>
    </location>
    <ligand>
        <name>Zn(2+)</name>
        <dbReference type="ChEBI" id="CHEBI:29105"/>
        <note>catalytic</note>
    </ligand>
</feature>
<name>A0AA46AHN8_9CLOT</name>
<dbReference type="InterPro" id="IPR045864">
    <property type="entry name" value="aa-tRNA-synth_II/BPL/LPL"/>
</dbReference>
<dbReference type="PANTHER" id="PTHR11451:SF44">
    <property type="entry name" value="THREONINE--TRNA LIGASE, CHLOROPLASTIC_MITOCHONDRIAL 2"/>
    <property type="match status" value="1"/>
</dbReference>
<evidence type="ECO:0000256" key="1">
    <source>
        <dbReference type="ARBA" id="ARBA00008226"/>
    </source>
</evidence>
<reference evidence="16" key="1">
    <citation type="submission" date="2017-05" db="EMBL/GenBank/DDBJ databases">
        <authorList>
            <person name="Varghese N."/>
            <person name="Submissions S."/>
        </authorList>
    </citation>
    <scope>NUCLEOTIDE SEQUENCE</scope>
    <source>
        <strain evidence="16">Su22</strain>
    </source>
</reference>